<keyword evidence="3" id="KW-1185">Reference proteome</keyword>
<name>A0AAW4FGB4_9HYPH</name>
<evidence type="ECO:0000256" key="1">
    <source>
        <dbReference type="SAM" id="MobiDB-lite"/>
    </source>
</evidence>
<accession>A0AAW4FGB4</accession>
<evidence type="ECO:0000313" key="3">
    <source>
        <dbReference type="Proteomes" id="UP000744980"/>
    </source>
</evidence>
<dbReference type="RefSeq" id="WP_203527715.1">
    <property type="nucleotide sequence ID" value="NZ_CP083371.1"/>
</dbReference>
<feature type="region of interest" description="Disordered" evidence="1">
    <location>
        <begin position="20"/>
        <end position="44"/>
    </location>
</feature>
<dbReference type="EMBL" id="WXFA01000005">
    <property type="protein sequence ID" value="MBM3091142.1"/>
    <property type="molecule type" value="Genomic_DNA"/>
</dbReference>
<dbReference type="Proteomes" id="UP000744980">
    <property type="component" value="Unassembled WGS sequence"/>
</dbReference>
<gene>
    <name evidence="2" type="ORF">GFB56_09965</name>
</gene>
<dbReference type="AlphaFoldDB" id="A0AAW4FGB4"/>
<organism evidence="2 3">
    <name type="scientific">Ensifer canadensis</name>
    <dbReference type="NCBI Taxonomy" id="555315"/>
    <lineage>
        <taxon>Bacteria</taxon>
        <taxon>Pseudomonadati</taxon>
        <taxon>Pseudomonadota</taxon>
        <taxon>Alphaproteobacteria</taxon>
        <taxon>Hyphomicrobiales</taxon>
        <taxon>Rhizobiaceae</taxon>
        <taxon>Sinorhizobium/Ensifer group</taxon>
        <taxon>Ensifer</taxon>
    </lineage>
</organism>
<proteinExistence type="predicted"/>
<protein>
    <submittedName>
        <fullName evidence="2">Uncharacterized protein</fullName>
    </submittedName>
</protein>
<reference evidence="2 3" key="1">
    <citation type="submission" date="2020-01" db="EMBL/GenBank/DDBJ databases">
        <title>Draft genome assembly of Ensifer adhaerens T173.</title>
        <authorList>
            <person name="Craig J.E."/>
            <person name="Stinchcombe J.R."/>
        </authorList>
    </citation>
    <scope>NUCLEOTIDE SEQUENCE [LARGE SCALE GENOMIC DNA]</scope>
    <source>
        <strain evidence="2 3">T173</strain>
    </source>
</reference>
<comment type="caution">
    <text evidence="2">The sequence shown here is derived from an EMBL/GenBank/DDBJ whole genome shotgun (WGS) entry which is preliminary data.</text>
</comment>
<sequence>MAGDQDVCMESACRQEVVPPEAGGAADLSRGHLKHVDPTVGKNGRAADAVRRRALEPGRLRADMHGMDIRRGHDRPENTDFAGGDMAAAMAIGRLVRRNGLSVAVGRTVFAGCQPDQEGCTENDNRGADYVGAAVSRGRCAQACTLVLAAGVRRLAGDGTAIEAIPIVAASEAGTKKLAAYYGEMGVRYQVLVDGPRNEDGNLGRWQLFKALLVTSTLAVDQLVDAQICRGTPAPNNCRVFTTMDLE</sequence>
<evidence type="ECO:0000313" key="2">
    <source>
        <dbReference type="EMBL" id="MBM3091142.1"/>
    </source>
</evidence>